<dbReference type="OrthoDB" id="10009520at2759"/>
<evidence type="ECO:0000313" key="9">
    <source>
        <dbReference type="Proteomes" id="UP000799750"/>
    </source>
</evidence>
<dbReference type="InterPro" id="IPR044066">
    <property type="entry name" value="TRIAD_supradom"/>
</dbReference>
<accession>A0A6A6RC49</accession>
<evidence type="ECO:0000256" key="5">
    <source>
        <dbReference type="ARBA" id="ARBA00022786"/>
    </source>
</evidence>
<evidence type="ECO:0000256" key="2">
    <source>
        <dbReference type="ARBA" id="ARBA00022723"/>
    </source>
</evidence>
<dbReference type="GO" id="GO:0016740">
    <property type="term" value="F:transferase activity"/>
    <property type="evidence" value="ECO:0007669"/>
    <property type="project" value="UniProtKB-KW"/>
</dbReference>
<organism evidence="8 9">
    <name type="scientific">Lophium mytilinum</name>
    <dbReference type="NCBI Taxonomy" id="390894"/>
    <lineage>
        <taxon>Eukaryota</taxon>
        <taxon>Fungi</taxon>
        <taxon>Dikarya</taxon>
        <taxon>Ascomycota</taxon>
        <taxon>Pezizomycotina</taxon>
        <taxon>Dothideomycetes</taxon>
        <taxon>Pleosporomycetidae</taxon>
        <taxon>Mytilinidiales</taxon>
        <taxon>Mytilinidiaceae</taxon>
        <taxon>Lophium</taxon>
    </lineage>
</organism>
<dbReference type="PROSITE" id="PS51873">
    <property type="entry name" value="TRIAD"/>
    <property type="match status" value="1"/>
</dbReference>
<keyword evidence="4" id="KW-0863">Zinc-finger</keyword>
<reference evidence="8" key="1">
    <citation type="journal article" date="2020" name="Stud. Mycol.">
        <title>101 Dothideomycetes genomes: a test case for predicting lifestyles and emergence of pathogens.</title>
        <authorList>
            <person name="Haridas S."/>
            <person name="Albert R."/>
            <person name="Binder M."/>
            <person name="Bloem J."/>
            <person name="Labutti K."/>
            <person name="Salamov A."/>
            <person name="Andreopoulos B."/>
            <person name="Baker S."/>
            <person name="Barry K."/>
            <person name="Bills G."/>
            <person name="Bluhm B."/>
            <person name="Cannon C."/>
            <person name="Castanera R."/>
            <person name="Culley D."/>
            <person name="Daum C."/>
            <person name="Ezra D."/>
            <person name="Gonzalez J."/>
            <person name="Henrissat B."/>
            <person name="Kuo A."/>
            <person name="Liang C."/>
            <person name="Lipzen A."/>
            <person name="Lutzoni F."/>
            <person name="Magnuson J."/>
            <person name="Mondo S."/>
            <person name="Nolan M."/>
            <person name="Ohm R."/>
            <person name="Pangilinan J."/>
            <person name="Park H.-J."/>
            <person name="Ramirez L."/>
            <person name="Alfaro M."/>
            <person name="Sun H."/>
            <person name="Tritt A."/>
            <person name="Yoshinaga Y."/>
            <person name="Zwiers L.-H."/>
            <person name="Turgeon B."/>
            <person name="Goodwin S."/>
            <person name="Spatafora J."/>
            <person name="Crous P."/>
            <person name="Grigoriev I."/>
        </authorList>
    </citation>
    <scope>NUCLEOTIDE SEQUENCE</scope>
    <source>
        <strain evidence="8">CBS 269.34</strain>
    </source>
</reference>
<dbReference type="AlphaFoldDB" id="A0A6A6RC49"/>
<evidence type="ECO:0000256" key="4">
    <source>
        <dbReference type="ARBA" id="ARBA00022771"/>
    </source>
</evidence>
<dbReference type="EMBL" id="MU004182">
    <property type="protein sequence ID" value="KAF2501300.1"/>
    <property type="molecule type" value="Genomic_DNA"/>
</dbReference>
<keyword evidence="9" id="KW-1185">Reference proteome</keyword>
<proteinExistence type="predicted"/>
<sequence length="249" mass="28165">MPQSDSSVLAEDHQVTDVNPIVSDAKNGSEEPFCKICLEHPQVGNQLIRMSCNEHWVCVGCATRAIQTKVDGQYEYPPRVCCGYGDIDPADHPQLFSKELVAEYNLRSIEFATFADDRRYCGNISCMAFLDPDTYCMREEYFVSLFRYATCPMEACQSMTCVECKQTLDASQLATHVGKCNPEDKPDIPLGDEMKSCPSCHYIVAIPLECFRAQCLNCHENFCWKCLKIWTGPHGCPTWQAEPDRGWDI</sequence>
<keyword evidence="1" id="KW-0808">Transferase</keyword>
<dbReference type="SUPFAM" id="SSF57850">
    <property type="entry name" value="RING/U-box"/>
    <property type="match status" value="2"/>
</dbReference>
<evidence type="ECO:0000256" key="1">
    <source>
        <dbReference type="ARBA" id="ARBA00022679"/>
    </source>
</evidence>
<evidence type="ECO:0000259" key="7">
    <source>
        <dbReference type="PROSITE" id="PS51873"/>
    </source>
</evidence>
<evidence type="ECO:0000256" key="6">
    <source>
        <dbReference type="ARBA" id="ARBA00022833"/>
    </source>
</evidence>
<keyword evidence="3" id="KW-0677">Repeat</keyword>
<dbReference type="Pfam" id="PF22191">
    <property type="entry name" value="IBR_1"/>
    <property type="match status" value="1"/>
</dbReference>
<feature type="domain" description="RING-type" evidence="7">
    <location>
        <begin position="30"/>
        <end position="242"/>
    </location>
</feature>
<keyword evidence="2" id="KW-0479">Metal-binding</keyword>
<name>A0A6A6RC49_9PEZI</name>
<dbReference type="Gene3D" id="1.20.120.1750">
    <property type="match status" value="1"/>
</dbReference>
<evidence type="ECO:0000313" key="8">
    <source>
        <dbReference type="EMBL" id="KAF2501300.1"/>
    </source>
</evidence>
<keyword evidence="5" id="KW-0833">Ubl conjugation pathway</keyword>
<gene>
    <name evidence="8" type="ORF">BU16DRAFT_599214</name>
</gene>
<evidence type="ECO:0000256" key="3">
    <source>
        <dbReference type="ARBA" id="ARBA00022737"/>
    </source>
</evidence>
<keyword evidence="6" id="KW-0862">Zinc</keyword>
<dbReference type="GO" id="GO:0008270">
    <property type="term" value="F:zinc ion binding"/>
    <property type="evidence" value="ECO:0007669"/>
    <property type="project" value="UniProtKB-KW"/>
</dbReference>
<dbReference type="Proteomes" id="UP000799750">
    <property type="component" value="Unassembled WGS sequence"/>
</dbReference>
<protein>
    <recommendedName>
        <fullName evidence="7">RING-type domain-containing protein</fullName>
    </recommendedName>
</protein>